<dbReference type="Proteomes" id="UP000011747">
    <property type="component" value="Unassembled WGS sequence"/>
</dbReference>
<evidence type="ECO:0000256" key="4">
    <source>
        <dbReference type="ARBA" id="ARBA00022692"/>
    </source>
</evidence>
<comment type="similarity">
    <text evidence="2">Belongs to the MreD family.</text>
</comment>
<evidence type="ECO:0000313" key="9">
    <source>
        <dbReference type="EMBL" id="EHL73376.1"/>
    </source>
</evidence>
<reference evidence="9 10" key="1">
    <citation type="submission" date="2011-09" db="EMBL/GenBank/DDBJ databases">
        <title>The Genome Sequence of Bacillus smithii 7_3_47FAA.</title>
        <authorList>
            <consortium name="The Broad Institute Genome Sequencing Platform"/>
            <person name="Earl A."/>
            <person name="Ward D."/>
            <person name="Feldgarden M."/>
            <person name="Gevers D."/>
            <person name="Daigneault M."/>
            <person name="Strauss J."/>
            <person name="Allen-Vercoe E."/>
            <person name="Young S.K."/>
            <person name="Zeng Q."/>
            <person name="Gargeya S."/>
            <person name="Fitzgerald M."/>
            <person name="Haas B."/>
            <person name="Abouelleil A."/>
            <person name="Alvarado L."/>
            <person name="Arachchi H.M."/>
            <person name="Berlin A."/>
            <person name="Brown A."/>
            <person name="Chapman S.B."/>
            <person name="Chen Z."/>
            <person name="Dunbar C."/>
            <person name="Freedman E."/>
            <person name="Gearin G."/>
            <person name="Goldberg J."/>
            <person name="Griggs A."/>
            <person name="Gujja S."/>
            <person name="Heiman D."/>
            <person name="Howarth C."/>
            <person name="Larson L."/>
            <person name="Lui A."/>
            <person name="MacDonald P.J.P."/>
            <person name="Montmayeur A."/>
            <person name="Murphy C."/>
            <person name="Neiman D."/>
            <person name="Pearson M."/>
            <person name="Priest M."/>
            <person name="Roberts A."/>
            <person name="Saif S."/>
            <person name="Shea T."/>
            <person name="Shenoy N."/>
            <person name="Sisk P."/>
            <person name="Stolte C."/>
            <person name="Sykes S."/>
            <person name="Wortman J."/>
            <person name="Nusbaum C."/>
            <person name="Birren B."/>
        </authorList>
    </citation>
    <scope>NUCLEOTIDE SEQUENCE [LARGE SCALE GENOMIC DNA]</scope>
    <source>
        <strain evidence="9 10">7_3_47FAA</strain>
    </source>
</reference>
<sequence>MKQFLLPLIMVACFLSENVFFNWTPESVLDGRWILAPRFFAVALILMTIFYNRSTAIKYGFIFGLLFDVFYTEMLGVYMFVFPFIVYITSKLMKVLQSDFLIVALVVVIDLSVLESILYALNLLIQRTDLTFGQFLSDRLWATLILNLAFYLVFGGLLKNVFTRLRREILDA</sequence>
<feature type="transmembrane region" description="Helical" evidence="8">
    <location>
        <begin position="63"/>
        <end position="88"/>
    </location>
</feature>
<name>G9QQ62_9BACI</name>
<evidence type="ECO:0000256" key="6">
    <source>
        <dbReference type="ARBA" id="ARBA00022989"/>
    </source>
</evidence>
<dbReference type="InterPro" id="IPR007227">
    <property type="entry name" value="Cell_shape_determining_MreD"/>
</dbReference>
<comment type="caution">
    <text evidence="9">The sequence shown here is derived from an EMBL/GenBank/DDBJ whole genome shotgun (WGS) entry which is preliminary data.</text>
</comment>
<keyword evidence="3" id="KW-1003">Cell membrane</keyword>
<gene>
    <name evidence="9" type="ORF">HMPREF1015_00429</name>
</gene>
<dbReference type="Pfam" id="PF04093">
    <property type="entry name" value="MreD"/>
    <property type="match status" value="1"/>
</dbReference>
<evidence type="ECO:0000256" key="3">
    <source>
        <dbReference type="ARBA" id="ARBA00022475"/>
    </source>
</evidence>
<keyword evidence="4 8" id="KW-0812">Transmembrane</keyword>
<evidence type="ECO:0000256" key="1">
    <source>
        <dbReference type="ARBA" id="ARBA00004651"/>
    </source>
</evidence>
<feature type="transmembrane region" description="Helical" evidence="8">
    <location>
        <begin position="100"/>
        <end position="120"/>
    </location>
</feature>
<dbReference type="PATRIC" id="fig|665952.3.peg.3346"/>
<organism evidence="9 10">
    <name type="scientific">Bacillus smithii 7_3_47FAA</name>
    <dbReference type="NCBI Taxonomy" id="665952"/>
    <lineage>
        <taxon>Bacteria</taxon>
        <taxon>Bacillati</taxon>
        <taxon>Bacillota</taxon>
        <taxon>Bacilli</taxon>
        <taxon>Bacillales</taxon>
        <taxon>Bacillaceae</taxon>
        <taxon>Bacillus</taxon>
    </lineage>
</organism>
<keyword evidence="10" id="KW-1185">Reference proteome</keyword>
<dbReference type="RefSeq" id="WP_003355526.1">
    <property type="nucleotide sequence ID" value="NZ_JH414764.1"/>
</dbReference>
<dbReference type="GeneID" id="87582425"/>
<keyword evidence="5" id="KW-0133">Cell shape</keyword>
<feature type="transmembrane region" description="Helical" evidence="8">
    <location>
        <begin position="140"/>
        <end position="158"/>
    </location>
</feature>
<accession>G9QQ62</accession>
<dbReference type="GO" id="GO:0008360">
    <property type="term" value="P:regulation of cell shape"/>
    <property type="evidence" value="ECO:0007669"/>
    <property type="project" value="UniProtKB-KW"/>
</dbReference>
<dbReference type="NCBIfam" id="TIGR03426">
    <property type="entry name" value="shape_MreD"/>
    <property type="match status" value="1"/>
</dbReference>
<proteinExistence type="inferred from homology"/>
<evidence type="ECO:0000256" key="5">
    <source>
        <dbReference type="ARBA" id="ARBA00022960"/>
    </source>
</evidence>
<evidence type="ECO:0000256" key="2">
    <source>
        <dbReference type="ARBA" id="ARBA00007776"/>
    </source>
</evidence>
<dbReference type="AlphaFoldDB" id="G9QQ62"/>
<dbReference type="HOGENOM" id="CLU_121959_1_1_9"/>
<keyword evidence="6 8" id="KW-1133">Transmembrane helix</keyword>
<dbReference type="EMBL" id="ACWF01000158">
    <property type="protein sequence ID" value="EHL73376.1"/>
    <property type="molecule type" value="Genomic_DNA"/>
</dbReference>
<keyword evidence="7 8" id="KW-0472">Membrane</keyword>
<evidence type="ECO:0000313" key="10">
    <source>
        <dbReference type="Proteomes" id="UP000011747"/>
    </source>
</evidence>
<protein>
    <submittedName>
        <fullName evidence="9">Rod shape-determining protein MreD</fullName>
    </submittedName>
</protein>
<comment type="subcellular location">
    <subcellularLocation>
        <location evidence="1">Cell membrane</location>
        <topology evidence="1">Multi-pass membrane protein</topology>
    </subcellularLocation>
</comment>
<feature type="transmembrane region" description="Helical" evidence="8">
    <location>
        <begin position="31"/>
        <end position="51"/>
    </location>
</feature>
<dbReference type="GO" id="GO:0005886">
    <property type="term" value="C:plasma membrane"/>
    <property type="evidence" value="ECO:0007669"/>
    <property type="project" value="UniProtKB-SubCell"/>
</dbReference>
<evidence type="ECO:0000256" key="7">
    <source>
        <dbReference type="ARBA" id="ARBA00023136"/>
    </source>
</evidence>
<evidence type="ECO:0000256" key="8">
    <source>
        <dbReference type="SAM" id="Phobius"/>
    </source>
</evidence>